<evidence type="ECO:0000313" key="6">
    <source>
        <dbReference type="EMBL" id="KRL38424.1"/>
    </source>
</evidence>
<sequence length="200" mass="22546">MLSNLAKVESLLFVSGSEGISLQQLAECTGMLKPAVKDQLSCLQNKYHNDADCSIEVISTEDRYRIATKKDFAFLLKRYFEEPSMTALSRASLETLAIVAYKQPVTRVQIEEIRGVQSSGTLRKLLTYNLISEKGRLDAPGKPILYITTESFLDYFNLKKLADLPPLPEKDGMQLGDDGQDLMELFDQTLQDEKQRKESV</sequence>
<keyword evidence="3 5" id="KW-0159">Chromosome partition</keyword>
<reference evidence="6 7" key="1">
    <citation type="journal article" date="2015" name="Genome Announc.">
        <title>Expanding the biotechnology potential of lactobacilli through comparative genomics of 213 strains and associated genera.</title>
        <authorList>
            <person name="Sun Z."/>
            <person name="Harris H.M."/>
            <person name="McCann A."/>
            <person name="Guo C."/>
            <person name="Argimon S."/>
            <person name="Zhang W."/>
            <person name="Yang X."/>
            <person name="Jeffery I.B."/>
            <person name="Cooney J.C."/>
            <person name="Kagawa T.F."/>
            <person name="Liu W."/>
            <person name="Song Y."/>
            <person name="Salvetti E."/>
            <person name="Wrobel A."/>
            <person name="Rasinkangas P."/>
            <person name="Parkhill J."/>
            <person name="Rea M.C."/>
            <person name="O'Sullivan O."/>
            <person name="Ritari J."/>
            <person name="Douillard F.P."/>
            <person name="Paul Ross R."/>
            <person name="Yang R."/>
            <person name="Briner A.E."/>
            <person name="Felis G.E."/>
            <person name="de Vos W.M."/>
            <person name="Barrangou R."/>
            <person name="Klaenhammer T.R."/>
            <person name="Caufield P.W."/>
            <person name="Cui Y."/>
            <person name="Zhang H."/>
            <person name="O'Toole P.W."/>
        </authorList>
    </citation>
    <scope>NUCLEOTIDE SEQUENCE [LARGE SCALE GENOMIC DNA]</scope>
    <source>
        <strain evidence="6 7">DSM 19971</strain>
    </source>
</reference>
<evidence type="ECO:0000256" key="2">
    <source>
        <dbReference type="ARBA" id="ARBA00022618"/>
    </source>
</evidence>
<dbReference type="AlphaFoldDB" id="A0A0R1QC33"/>
<gene>
    <name evidence="5" type="primary">scpB</name>
    <name evidence="6" type="ORF">FD20_GL001624</name>
</gene>
<protein>
    <recommendedName>
        <fullName evidence="5">Segregation and condensation protein B</fullName>
    </recommendedName>
</protein>
<dbReference type="GO" id="GO:0005737">
    <property type="term" value="C:cytoplasm"/>
    <property type="evidence" value="ECO:0007669"/>
    <property type="project" value="UniProtKB-SubCell"/>
</dbReference>
<dbReference type="PANTHER" id="PTHR34298">
    <property type="entry name" value="SEGREGATION AND CONDENSATION PROTEIN B"/>
    <property type="match status" value="1"/>
</dbReference>
<dbReference type="STRING" id="1423812.FD20_GL001624"/>
<evidence type="ECO:0000256" key="1">
    <source>
        <dbReference type="ARBA" id="ARBA00022490"/>
    </source>
</evidence>
<organism evidence="6 7">
    <name type="scientific">Liquorilactobacillus uvarum DSM 19971</name>
    <dbReference type="NCBI Taxonomy" id="1423812"/>
    <lineage>
        <taxon>Bacteria</taxon>
        <taxon>Bacillati</taxon>
        <taxon>Bacillota</taxon>
        <taxon>Bacilli</taxon>
        <taxon>Lactobacillales</taxon>
        <taxon>Lactobacillaceae</taxon>
        <taxon>Liquorilactobacillus</taxon>
    </lineage>
</organism>
<name>A0A0R1QC33_9LACO</name>
<keyword evidence="2 5" id="KW-0132">Cell division</keyword>
<evidence type="ECO:0000313" key="7">
    <source>
        <dbReference type="Proteomes" id="UP000051155"/>
    </source>
</evidence>
<evidence type="ECO:0000256" key="5">
    <source>
        <dbReference type="HAMAP-Rule" id="MF_01804"/>
    </source>
</evidence>
<dbReference type="OrthoDB" id="9806226at2"/>
<accession>A0A0R1QC33</accession>
<dbReference type="Proteomes" id="UP000051155">
    <property type="component" value="Unassembled WGS sequence"/>
</dbReference>
<keyword evidence="4 5" id="KW-0131">Cell cycle</keyword>
<dbReference type="GO" id="GO:0051304">
    <property type="term" value="P:chromosome separation"/>
    <property type="evidence" value="ECO:0007669"/>
    <property type="project" value="InterPro"/>
</dbReference>
<comment type="function">
    <text evidence="5">Participates in chromosomal partition during cell division. May act via the formation of a condensin-like complex containing Smc and ScpA that pull DNA away from mid-cell into both cell halves.</text>
</comment>
<dbReference type="GO" id="GO:0006260">
    <property type="term" value="P:DNA replication"/>
    <property type="evidence" value="ECO:0007669"/>
    <property type="project" value="UniProtKB-UniRule"/>
</dbReference>
<keyword evidence="7" id="KW-1185">Reference proteome</keyword>
<comment type="similarity">
    <text evidence="5">Belongs to the ScpB family.</text>
</comment>
<dbReference type="PIRSF" id="PIRSF019345">
    <property type="entry name" value="ScpB"/>
    <property type="match status" value="1"/>
</dbReference>
<dbReference type="GO" id="GO:0051301">
    <property type="term" value="P:cell division"/>
    <property type="evidence" value="ECO:0007669"/>
    <property type="project" value="UniProtKB-KW"/>
</dbReference>
<dbReference type="PANTHER" id="PTHR34298:SF2">
    <property type="entry name" value="SEGREGATION AND CONDENSATION PROTEIN B"/>
    <property type="match status" value="1"/>
</dbReference>
<dbReference type="Pfam" id="PF04079">
    <property type="entry name" value="SMC_ScpB"/>
    <property type="match status" value="1"/>
</dbReference>
<dbReference type="InterPro" id="IPR036388">
    <property type="entry name" value="WH-like_DNA-bd_sf"/>
</dbReference>
<comment type="subcellular location">
    <subcellularLocation>
        <location evidence="5">Cytoplasm</location>
    </subcellularLocation>
    <text evidence="5">Associated with two foci at the outer edges of the nucleoid region in young cells, and at four foci within both cell halves in older cells.</text>
</comment>
<dbReference type="HAMAP" id="MF_01804">
    <property type="entry name" value="ScpB"/>
    <property type="match status" value="1"/>
</dbReference>
<dbReference type="SUPFAM" id="SSF46785">
    <property type="entry name" value="Winged helix' DNA-binding domain"/>
    <property type="match status" value="2"/>
</dbReference>
<dbReference type="EMBL" id="AZEG01000004">
    <property type="protein sequence ID" value="KRL38424.1"/>
    <property type="molecule type" value="Genomic_DNA"/>
</dbReference>
<dbReference type="InterPro" id="IPR005234">
    <property type="entry name" value="ScpB_csome_segregation"/>
</dbReference>
<keyword evidence="1 5" id="KW-0963">Cytoplasm</keyword>
<comment type="subunit">
    <text evidence="5">Homodimer. Homodimerization may be required to stabilize the binding of ScpA to the Smc head domains. Component of a cohesin-like complex composed of ScpA, ScpB and the Smc homodimer, in which ScpA and ScpB bind to the head domain of Smc. The presence of the three proteins is required for the association of the complex with DNA.</text>
</comment>
<dbReference type="NCBIfam" id="TIGR00281">
    <property type="entry name" value="SMC-Scp complex subunit ScpB"/>
    <property type="match status" value="1"/>
</dbReference>
<evidence type="ECO:0000256" key="4">
    <source>
        <dbReference type="ARBA" id="ARBA00023306"/>
    </source>
</evidence>
<dbReference type="PATRIC" id="fig|1423812.3.peg.1732"/>
<dbReference type="Gene3D" id="1.10.10.10">
    <property type="entry name" value="Winged helix-like DNA-binding domain superfamily/Winged helix DNA-binding domain"/>
    <property type="match status" value="2"/>
</dbReference>
<dbReference type="RefSeq" id="WP_057736091.1">
    <property type="nucleotide sequence ID" value="NZ_AZEG01000004.1"/>
</dbReference>
<dbReference type="InterPro" id="IPR036390">
    <property type="entry name" value="WH_DNA-bd_sf"/>
</dbReference>
<evidence type="ECO:0000256" key="3">
    <source>
        <dbReference type="ARBA" id="ARBA00022829"/>
    </source>
</evidence>
<proteinExistence type="inferred from homology"/>
<comment type="caution">
    <text evidence="6">The sequence shown here is derived from an EMBL/GenBank/DDBJ whole genome shotgun (WGS) entry which is preliminary data.</text>
</comment>